<feature type="domain" description="Peptidase C14 caspase" evidence="1">
    <location>
        <begin position="4"/>
        <end position="259"/>
    </location>
</feature>
<dbReference type="PANTHER" id="PTHR48104">
    <property type="entry name" value="METACASPASE-4"/>
    <property type="match status" value="1"/>
</dbReference>
<comment type="caution">
    <text evidence="2">The sequence shown here is derived from an EMBL/GenBank/DDBJ whole genome shotgun (WGS) entry which is preliminary data.</text>
</comment>
<evidence type="ECO:0000313" key="2">
    <source>
        <dbReference type="EMBL" id="MBB4621426.1"/>
    </source>
</evidence>
<name>A0ABR6KIU5_9BACT</name>
<reference evidence="2 3" key="1">
    <citation type="submission" date="2020-08" db="EMBL/GenBank/DDBJ databases">
        <title>Genomic Encyclopedia of Type Strains, Phase IV (KMG-IV): sequencing the most valuable type-strain genomes for metagenomic binning, comparative biology and taxonomic classification.</title>
        <authorList>
            <person name="Goeker M."/>
        </authorList>
    </citation>
    <scope>NUCLEOTIDE SEQUENCE [LARGE SCALE GENOMIC DNA]</scope>
    <source>
        <strain evidence="2 3">DSM 102983</strain>
    </source>
</reference>
<dbReference type="SUPFAM" id="SSF52129">
    <property type="entry name" value="Caspase-like"/>
    <property type="match status" value="1"/>
</dbReference>
<protein>
    <recommendedName>
        <fullName evidence="1">Peptidase C14 caspase domain-containing protein</fullName>
    </recommendedName>
</protein>
<dbReference type="InterPro" id="IPR050452">
    <property type="entry name" value="Metacaspase"/>
</dbReference>
<proteinExistence type="predicted"/>
<dbReference type="InterPro" id="IPR011600">
    <property type="entry name" value="Pept_C14_caspase"/>
</dbReference>
<evidence type="ECO:0000259" key="1">
    <source>
        <dbReference type="Pfam" id="PF00656"/>
    </source>
</evidence>
<gene>
    <name evidence="2" type="ORF">GGQ57_001320</name>
</gene>
<accession>A0ABR6KIU5</accession>
<dbReference type="Pfam" id="PF00656">
    <property type="entry name" value="Peptidase_C14"/>
    <property type="match status" value="1"/>
</dbReference>
<organism evidence="2 3">
    <name type="scientific">Parabacteroides faecis</name>
    <dbReference type="NCBI Taxonomy" id="1217282"/>
    <lineage>
        <taxon>Bacteria</taxon>
        <taxon>Pseudomonadati</taxon>
        <taxon>Bacteroidota</taxon>
        <taxon>Bacteroidia</taxon>
        <taxon>Bacteroidales</taxon>
        <taxon>Tannerellaceae</taxon>
        <taxon>Parabacteroides</taxon>
    </lineage>
</organism>
<dbReference type="EMBL" id="JACHOC010000002">
    <property type="protein sequence ID" value="MBB4621426.1"/>
    <property type="molecule type" value="Genomic_DNA"/>
</dbReference>
<dbReference type="PANTHER" id="PTHR48104:SF30">
    <property type="entry name" value="METACASPASE-1"/>
    <property type="match status" value="1"/>
</dbReference>
<dbReference type="InterPro" id="IPR029030">
    <property type="entry name" value="Caspase-like_dom_sf"/>
</dbReference>
<dbReference type="Proteomes" id="UP000533637">
    <property type="component" value="Unassembled WGS sequence"/>
</dbReference>
<evidence type="ECO:0000313" key="3">
    <source>
        <dbReference type="Proteomes" id="UP000533637"/>
    </source>
</evidence>
<keyword evidence="3" id="KW-1185">Reference proteome</keyword>
<dbReference type="RefSeq" id="WP_183669705.1">
    <property type="nucleotide sequence ID" value="NZ_BMPB01000002.1"/>
</dbReference>
<dbReference type="Gene3D" id="3.40.50.1460">
    <property type="match status" value="1"/>
</dbReference>
<sequence>MSKGYAVVLGLNHVDPVHYDGWDGALAQPENDARAIYEIASKQGFKSKIILGNKVTRLNVIYSVREAAQELESGDIFFFYYSGHGGQLPDMDGDEEDGMDETWCLYDGELVDDELRLLWSEFKEGVRILVLSDSCHSGTITKASVEEPALENCVKKAMPMEYVRKTYFKNKSFYDNLARELMDKGANEKEVKAGVLLISGCQDEQSSYAFTFDENSAFTTALLQVLEEDPTIHYSLLHEKLVDKLDKRLHGKQKPNLYPTEQCDLAFLEQNFLAI</sequence>